<gene>
    <name evidence="3" type="ORF">HPP92_013100</name>
</gene>
<dbReference type="EMBL" id="JADCNL010000006">
    <property type="protein sequence ID" value="KAG0476259.1"/>
    <property type="molecule type" value="Genomic_DNA"/>
</dbReference>
<dbReference type="PANTHER" id="PTHR31307">
    <property type="entry name" value="TRIHELIX TRANSCRIPTION FACTOR ASIL2"/>
    <property type="match status" value="1"/>
</dbReference>
<dbReference type="InterPro" id="IPR044822">
    <property type="entry name" value="Myb_DNA-bind_4"/>
</dbReference>
<feature type="region of interest" description="Disordered" evidence="1">
    <location>
        <begin position="117"/>
        <end position="138"/>
    </location>
</feature>
<dbReference type="Pfam" id="PF13837">
    <property type="entry name" value="Myb_DNA-bind_4"/>
    <property type="match status" value="1"/>
</dbReference>
<feature type="compositionally biased region" description="Basic and acidic residues" evidence="1">
    <location>
        <begin position="165"/>
        <end position="175"/>
    </location>
</feature>
<feature type="domain" description="Myb-like" evidence="2">
    <location>
        <begin position="27"/>
        <end position="89"/>
    </location>
</feature>
<comment type="caution">
    <text evidence="3">The sequence shown here is derived from an EMBL/GenBank/DDBJ whole genome shotgun (WGS) entry which is preliminary data.</text>
</comment>
<feature type="region of interest" description="Disordered" evidence="1">
    <location>
        <begin position="162"/>
        <end position="206"/>
    </location>
</feature>
<organism evidence="3 4">
    <name type="scientific">Vanilla planifolia</name>
    <name type="common">Vanilla</name>
    <dbReference type="NCBI Taxonomy" id="51239"/>
    <lineage>
        <taxon>Eukaryota</taxon>
        <taxon>Viridiplantae</taxon>
        <taxon>Streptophyta</taxon>
        <taxon>Embryophyta</taxon>
        <taxon>Tracheophyta</taxon>
        <taxon>Spermatophyta</taxon>
        <taxon>Magnoliopsida</taxon>
        <taxon>Liliopsida</taxon>
        <taxon>Asparagales</taxon>
        <taxon>Orchidaceae</taxon>
        <taxon>Vanilloideae</taxon>
        <taxon>Vanilleae</taxon>
        <taxon>Vanilla</taxon>
    </lineage>
</organism>
<evidence type="ECO:0000313" key="3">
    <source>
        <dbReference type="EMBL" id="KAG0476259.1"/>
    </source>
</evidence>
<dbReference type="InterPro" id="IPR001005">
    <property type="entry name" value="SANT/Myb"/>
</dbReference>
<dbReference type="PROSITE" id="PS50090">
    <property type="entry name" value="MYB_LIKE"/>
    <property type="match status" value="1"/>
</dbReference>
<dbReference type="Gene3D" id="1.10.10.60">
    <property type="entry name" value="Homeodomain-like"/>
    <property type="match status" value="1"/>
</dbReference>
<name>A0A835UUH7_VANPL</name>
<dbReference type="Proteomes" id="UP000636800">
    <property type="component" value="Chromosome 6"/>
</dbReference>
<feature type="compositionally biased region" description="Acidic residues" evidence="1">
    <location>
        <begin position="176"/>
        <end position="196"/>
    </location>
</feature>
<proteinExistence type="predicted"/>
<sequence>MAADGSSERYPATPESAVMQLKPIPGSTWTDQETAHLIDAYEEKWYSSKRGPLRAQQWEEVADEVASRCGFDLQSKSGTQCRHKVEKLRKRYRSERLRPVRSLWPFFDRIDRMERGPFTVSVRPPPPPSASSSDEYDFIEPLGDNLRSITGILREVVPRGNARVSKNDRSRNRLAEEEEVDDDDEEDDEGDEEVEEGSGGRGGNGLAELAAEIRRFGEGYARLGKRRMDMMREMEREWMEMEARRFEMVMEGQKYLVETVAGALLKKKPKNSHDL</sequence>
<evidence type="ECO:0000259" key="2">
    <source>
        <dbReference type="PROSITE" id="PS50090"/>
    </source>
</evidence>
<evidence type="ECO:0000256" key="1">
    <source>
        <dbReference type="SAM" id="MobiDB-lite"/>
    </source>
</evidence>
<dbReference type="FunFam" id="1.10.10.60:FF:000152">
    <property type="entry name" value="Trihelix transcription factor ASIL2"/>
    <property type="match status" value="1"/>
</dbReference>
<reference evidence="3 4" key="1">
    <citation type="journal article" date="2020" name="Nat. Food">
        <title>A phased Vanilla planifolia genome enables genetic improvement of flavour and production.</title>
        <authorList>
            <person name="Hasing T."/>
            <person name="Tang H."/>
            <person name="Brym M."/>
            <person name="Khazi F."/>
            <person name="Huang T."/>
            <person name="Chambers A.H."/>
        </authorList>
    </citation>
    <scope>NUCLEOTIDE SEQUENCE [LARGE SCALE GENOMIC DNA]</scope>
    <source>
        <tissue evidence="3">Leaf</tissue>
    </source>
</reference>
<dbReference type="PANTHER" id="PTHR31307:SF3">
    <property type="entry name" value="HOMEODOMAIN-LIKE SUPERFAMILY PROTEIN"/>
    <property type="match status" value="1"/>
</dbReference>
<evidence type="ECO:0000313" key="4">
    <source>
        <dbReference type="Proteomes" id="UP000636800"/>
    </source>
</evidence>
<protein>
    <recommendedName>
        <fullName evidence="2">Myb-like domain-containing protein</fullName>
    </recommendedName>
</protein>
<dbReference type="AlphaFoldDB" id="A0A835UUH7"/>
<accession>A0A835UUH7</accession>
<keyword evidence="4" id="KW-1185">Reference proteome</keyword>
<dbReference type="SMART" id="SM00595">
    <property type="entry name" value="MADF"/>
    <property type="match status" value="1"/>
</dbReference>
<dbReference type="InterPro" id="IPR044823">
    <property type="entry name" value="ASIL1/2-like"/>
</dbReference>